<sequence>MGTVYGVASGILHGRAAHPAEAAVLYADILGAARELLVPLAHRAARVPELVALQHPGAAEAKELAGWAGPARRGLLLPLRPRHPVAGRSAGARAAPADAGRGSRRTVAGRAWLNAPADKAAPGAWRSQQIAASGRSALDALLGLAVRHWDAVAPGGAVGPRGPARRGDGAVDRCGGGAADRSGRGRARRPPGPWCGRRAGEGPDGGRRSPRRRRRGRRLRRGRG</sequence>
<proteinExistence type="predicted"/>
<evidence type="ECO:0000313" key="3">
    <source>
        <dbReference type="Proteomes" id="UP000030760"/>
    </source>
</evidence>
<feature type="compositionally biased region" description="Basic and acidic residues" evidence="1">
    <location>
        <begin position="198"/>
        <end position="207"/>
    </location>
</feature>
<evidence type="ECO:0000256" key="1">
    <source>
        <dbReference type="SAM" id="MobiDB-lite"/>
    </source>
</evidence>
<feature type="region of interest" description="Disordered" evidence="1">
    <location>
        <begin position="86"/>
        <end position="106"/>
    </location>
</feature>
<organism evidence="2 3">
    <name type="scientific">Streptomyces bottropensis ATCC 25435</name>
    <dbReference type="NCBI Taxonomy" id="1054862"/>
    <lineage>
        <taxon>Bacteria</taxon>
        <taxon>Bacillati</taxon>
        <taxon>Actinomycetota</taxon>
        <taxon>Actinomycetes</taxon>
        <taxon>Kitasatosporales</taxon>
        <taxon>Streptomycetaceae</taxon>
        <taxon>Streptomyces</taxon>
    </lineage>
</organism>
<dbReference type="Proteomes" id="UP000030760">
    <property type="component" value="Unassembled WGS sequence"/>
</dbReference>
<dbReference type="AlphaFoldDB" id="M3FUW7"/>
<name>M3FUW7_9ACTN</name>
<evidence type="ECO:0000313" key="2">
    <source>
        <dbReference type="EMBL" id="EMF56745.1"/>
    </source>
</evidence>
<feature type="compositionally biased region" description="Basic residues" evidence="1">
    <location>
        <begin position="208"/>
        <end position="224"/>
    </location>
</feature>
<accession>M3FUW7</accession>
<feature type="compositionally biased region" description="Low complexity" evidence="1">
    <location>
        <begin position="86"/>
        <end position="100"/>
    </location>
</feature>
<feature type="region of interest" description="Disordered" evidence="1">
    <location>
        <begin position="153"/>
        <end position="224"/>
    </location>
</feature>
<reference evidence="3" key="1">
    <citation type="journal article" date="2013" name="Genome Announc.">
        <title>Draft Genome Sequence of Streptomyces bottropensis ATCC 25435, a Bottromycin-Producing Actinomycete.</title>
        <authorList>
            <person name="Zhang H."/>
            <person name="Zhou W."/>
            <person name="Zhuang Y."/>
            <person name="Liang X."/>
            <person name="Liu T."/>
        </authorList>
    </citation>
    <scope>NUCLEOTIDE SEQUENCE [LARGE SCALE GENOMIC DNA]</scope>
    <source>
        <strain evidence="3">ATCC 25435</strain>
    </source>
</reference>
<gene>
    <name evidence="2" type="ORF">SBD_1827</name>
</gene>
<protein>
    <submittedName>
        <fullName evidence="2">Uncharacterized protein</fullName>
    </submittedName>
</protein>
<dbReference type="EMBL" id="KB405060">
    <property type="protein sequence ID" value="EMF56745.1"/>
    <property type="molecule type" value="Genomic_DNA"/>
</dbReference>